<evidence type="ECO:0000313" key="1">
    <source>
        <dbReference type="EMBL" id="VFU56356.1"/>
    </source>
</evidence>
<sequence length="605" mass="67221">MKGNILKIDRLKHVKSVRSSSDSLRSNGFGSRMYNEVGLMRDAHHSAGSLSLNERKNAKIHPKDTRTTILDGKIQKLEHKIKMLEGELKEAAAIEAALYSVISEHGSSMSKVHAPARRLSRLYLHACRESFQSRRASAARSAISGLVLVAKACGNDVPRLTFWLSNSVVLRTIISQTIGDTERNFFSGQHTERKGNKIISSSLKWKEVSPSRKGNNVRYEDSSDWEDPHAFTSALERVEAWIFSRIIESIWWQTLTPHMQVAATKEIARLDSSVSKKKLGKTSRLVHEDQGNISLEHWKKAFKDACERLCPVRAGGHECGCLPVLARLIMEQCVARLDVAMFNAILRESVDEIPSDPVSDPISDPIVLPIPAGTSSFAAGAQLKNVIGNWSRWLTDLFGMDADDLLEDDNENNEIDERPDTTFNKSIRKEVCPTFAAPLIKRVLDNFVSDEFCPDPIPDVVFEALEDEDAIEAGEESVTTVPCIAAPPIYLPPSAASIANIIGEFGSQSKLRKSGSSIVRKSYTSDDELDELNSPLASIVLDGVRSSPAPTKASWKSKKGIDNTIRYELLREIWMNSEFMYSCSKRTGKPADANNEFKNTLLPRN</sequence>
<organism evidence="1">
    <name type="scientific">Salix viminalis</name>
    <name type="common">Common osier</name>
    <name type="synonym">Basket willow</name>
    <dbReference type="NCBI Taxonomy" id="40686"/>
    <lineage>
        <taxon>Eukaryota</taxon>
        <taxon>Viridiplantae</taxon>
        <taxon>Streptophyta</taxon>
        <taxon>Embryophyta</taxon>
        <taxon>Tracheophyta</taxon>
        <taxon>Spermatophyta</taxon>
        <taxon>Magnoliopsida</taxon>
        <taxon>eudicotyledons</taxon>
        <taxon>Gunneridae</taxon>
        <taxon>Pentapetalae</taxon>
        <taxon>rosids</taxon>
        <taxon>fabids</taxon>
        <taxon>Malpighiales</taxon>
        <taxon>Salicaceae</taxon>
        <taxon>Saliceae</taxon>
        <taxon>Salix</taxon>
    </lineage>
</organism>
<dbReference type="EMBL" id="CAADRP010001924">
    <property type="protein sequence ID" value="VFU56356.1"/>
    <property type="molecule type" value="Genomic_DNA"/>
</dbReference>
<name>A0A6N2MQ23_SALVM</name>
<dbReference type="GO" id="GO:0005643">
    <property type="term" value="C:nuclear pore"/>
    <property type="evidence" value="ECO:0007669"/>
    <property type="project" value="InterPro"/>
</dbReference>
<evidence type="ECO:0008006" key="2">
    <source>
        <dbReference type="Google" id="ProtNLM"/>
    </source>
</evidence>
<proteinExistence type="predicted"/>
<dbReference type="AlphaFoldDB" id="A0A6N2MQ23"/>
<dbReference type="InterPro" id="IPR021827">
    <property type="entry name" value="Nup186/Nup192/Nup205"/>
</dbReference>
<gene>
    <name evidence="1" type="ORF">SVIM_LOCUS404116</name>
</gene>
<dbReference type="PANTHER" id="PTHR31344:SF15">
    <property type="entry name" value="EEIG1_EHBP1 PROTEIN AMINO-TERMINAL DOMAIN PROTEIN"/>
    <property type="match status" value="1"/>
</dbReference>
<accession>A0A6N2MQ23</accession>
<dbReference type="PANTHER" id="PTHR31344">
    <property type="entry name" value="NUCLEAR PORE COMPLEX PROTEIN NUP205"/>
    <property type="match status" value="1"/>
</dbReference>
<reference evidence="1" key="1">
    <citation type="submission" date="2019-03" db="EMBL/GenBank/DDBJ databases">
        <authorList>
            <person name="Mank J."/>
            <person name="Almeida P."/>
        </authorList>
    </citation>
    <scope>NUCLEOTIDE SEQUENCE</scope>
    <source>
        <strain evidence="1">78183</strain>
    </source>
</reference>
<protein>
    <recommendedName>
        <fullName evidence="2">Dilute domain-containing protein</fullName>
    </recommendedName>
</protein>